<dbReference type="FunFam" id="3.40.50.450:FF:000002">
    <property type="entry name" value="ATP-dependent 6-phosphofructokinase"/>
    <property type="match status" value="2"/>
</dbReference>
<gene>
    <name evidence="13" type="ORF">CTEN210_04188</name>
</gene>
<comment type="cofactor">
    <cofactor evidence="1">
        <name>Mg(2+)</name>
        <dbReference type="ChEBI" id="CHEBI:18420"/>
    </cofactor>
</comment>
<evidence type="ECO:0000256" key="10">
    <source>
        <dbReference type="ARBA" id="ARBA00048070"/>
    </source>
</evidence>
<organism evidence="13 14">
    <name type="scientific">Chaetoceros tenuissimus</name>
    <dbReference type="NCBI Taxonomy" id="426638"/>
    <lineage>
        <taxon>Eukaryota</taxon>
        <taxon>Sar</taxon>
        <taxon>Stramenopiles</taxon>
        <taxon>Ochrophyta</taxon>
        <taxon>Bacillariophyta</taxon>
        <taxon>Coscinodiscophyceae</taxon>
        <taxon>Chaetocerotophycidae</taxon>
        <taxon>Chaetocerotales</taxon>
        <taxon>Chaetocerotaceae</taxon>
        <taxon>Chaetoceros</taxon>
    </lineage>
</organism>
<name>A0AAD3CLE1_9STRA</name>
<evidence type="ECO:0000256" key="8">
    <source>
        <dbReference type="ARBA" id="ARBA00022842"/>
    </source>
</evidence>
<accession>A0AAD3CLE1</accession>
<keyword evidence="6" id="KW-0418">Kinase</keyword>
<dbReference type="InterPro" id="IPR050929">
    <property type="entry name" value="PFKA"/>
</dbReference>
<feature type="compositionally biased region" description="Low complexity" evidence="11">
    <location>
        <begin position="1"/>
        <end position="16"/>
    </location>
</feature>
<evidence type="ECO:0000256" key="11">
    <source>
        <dbReference type="SAM" id="MobiDB-lite"/>
    </source>
</evidence>
<dbReference type="GO" id="GO:0003872">
    <property type="term" value="F:6-phosphofructokinase activity"/>
    <property type="evidence" value="ECO:0007669"/>
    <property type="project" value="UniProtKB-EC"/>
</dbReference>
<keyword evidence="8" id="KW-0460">Magnesium</keyword>
<dbReference type="InterPro" id="IPR000023">
    <property type="entry name" value="Phosphofructokinase_dom"/>
</dbReference>
<feature type="domain" description="Phosphofructokinase" evidence="12">
    <location>
        <begin position="215"/>
        <end position="520"/>
    </location>
</feature>
<dbReference type="PANTHER" id="PTHR45770">
    <property type="entry name" value="ATP-DEPENDENT 6-PHOSPHOFRUCTOKINASE 1"/>
    <property type="match status" value="1"/>
</dbReference>
<feature type="domain" description="Phosphofructokinase" evidence="12">
    <location>
        <begin position="721"/>
        <end position="1026"/>
    </location>
</feature>
<dbReference type="GO" id="GO:0006002">
    <property type="term" value="P:fructose 6-phosphate metabolic process"/>
    <property type="evidence" value="ECO:0007669"/>
    <property type="project" value="InterPro"/>
</dbReference>
<dbReference type="GO" id="GO:0005524">
    <property type="term" value="F:ATP binding"/>
    <property type="evidence" value="ECO:0007669"/>
    <property type="project" value="UniProtKB-KW"/>
</dbReference>
<evidence type="ECO:0000256" key="9">
    <source>
        <dbReference type="ARBA" id="ARBA00023152"/>
    </source>
</evidence>
<dbReference type="GO" id="GO:0005737">
    <property type="term" value="C:cytoplasm"/>
    <property type="evidence" value="ECO:0007669"/>
    <property type="project" value="UniProtKB-ARBA"/>
</dbReference>
<evidence type="ECO:0000256" key="6">
    <source>
        <dbReference type="ARBA" id="ARBA00022777"/>
    </source>
</evidence>
<dbReference type="EMBL" id="BLLK01000023">
    <property type="protein sequence ID" value="GFH47713.1"/>
    <property type="molecule type" value="Genomic_DNA"/>
</dbReference>
<dbReference type="SUPFAM" id="SSF53784">
    <property type="entry name" value="Phosphofructokinase"/>
    <property type="match status" value="2"/>
</dbReference>
<comment type="caution">
    <text evidence="13">The sequence shown here is derived from an EMBL/GenBank/DDBJ whole genome shotgun (WGS) entry which is preliminary data.</text>
</comment>
<evidence type="ECO:0000256" key="7">
    <source>
        <dbReference type="ARBA" id="ARBA00022840"/>
    </source>
</evidence>
<dbReference type="Gene3D" id="3.40.50.450">
    <property type="match status" value="2"/>
</dbReference>
<evidence type="ECO:0000256" key="5">
    <source>
        <dbReference type="ARBA" id="ARBA00022741"/>
    </source>
</evidence>
<evidence type="ECO:0000256" key="3">
    <source>
        <dbReference type="ARBA" id="ARBA00022679"/>
    </source>
</evidence>
<dbReference type="AlphaFoldDB" id="A0AAD3CLE1"/>
<dbReference type="InterPro" id="IPR022953">
    <property type="entry name" value="ATP_PFK"/>
</dbReference>
<evidence type="ECO:0000256" key="1">
    <source>
        <dbReference type="ARBA" id="ARBA00001946"/>
    </source>
</evidence>
<evidence type="ECO:0000259" key="12">
    <source>
        <dbReference type="Pfam" id="PF00365"/>
    </source>
</evidence>
<keyword evidence="7" id="KW-0067">ATP-binding</keyword>
<keyword evidence="4" id="KW-0479">Metal-binding</keyword>
<evidence type="ECO:0000313" key="14">
    <source>
        <dbReference type="Proteomes" id="UP001054902"/>
    </source>
</evidence>
<dbReference type="GO" id="GO:0046872">
    <property type="term" value="F:metal ion binding"/>
    <property type="evidence" value="ECO:0007669"/>
    <property type="project" value="UniProtKB-KW"/>
</dbReference>
<comment type="catalytic activity">
    <reaction evidence="10">
        <text>beta-D-fructose 6-phosphate + ATP = beta-D-fructose 1,6-bisphosphate + ADP + H(+)</text>
        <dbReference type="Rhea" id="RHEA:16109"/>
        <dbReference type="ChEBI" id="CHEBI:15378"/>
        <dbReference type="ChEBI" id="CHEBI:30616"/>
        <dbReference type="ChEBI" id="CHEBI:32966"/>
        <dbReference type="ChEBI" id="CHEBI:57634"/>
        <dbReference type="ChEBI" id="CHEBI:456216"/>
        <dbReference type="EC" id="2.7.1.11"/>
    </reaction>
</comment>
<reference evidence="13 14" key="1">
    <citation type="journal article" date="2021" name="Sci. Rep.">
        <title>The genome of the diatom Chaetoceros tenuissimus carries an ancient integrated fragment of an extant virus.</title>
        <authorList>
            <person name="Hongo Y."/>
            <person name="Kimura K."/>
            <person name="Takaki Y."/>
            <person name="Yoshida Y."/>
            <person name="Baba S."/>
            <person name="Kobayashi G."/>
            <person name="Nagasaki K."/>
            <person name="Hano T."/>
            <person name="Tomaru Y."/>
        </authorList>
    </citation>
    <scope>NUCLEOTIDE SEQUENCE [LARGE SCALE GENOMIC DNA]</scope>
    <source>
        <strain evidence="13 14">NIES-3715</strain>
    </source>
</reference>
<keyword evidence="9" id="KW-0324">Glycolysis</keyword>
<dbReference type="Proteomes" id="UP001054902">
    <property type="component" value="Unassembled WGS sequence"/>
</dbReference>
<keyword evidence="14" id="KW-1185">Reference proteome</keyword>
<feature type="region of interest" description="Disordered" evidence="11">
    <location>
        <begin position="1"/>
        <end position="58"/>
    </location>
</feature>
<dbReference type="PRINTS" id="PR00476">
    <property type="entry name" value="PHFRCTKINASE"/>
</dbReference>
<comment type="function">
    <text evidence="2">Catalyzes the phosphorylation of D-fructose 6-phosphate to fructose 1,6-bisphosphate by ATP, the first committing step of glycolysis.</text>
</comment>
<proteinExistence type="predicted"/>
<keyword evidence="5" id="KW-0547">Nucleotide-binding</keyword>
<dbReference type="Pfam" id="PF00365">
    <property type="entry name" value="PFK"/>
    <property type="match status" value="2"/>
</dbReference>
<evidence type="ECO:0000256" key="2">
    <source>
        <dbReference type="ARBA" id="ARBA00002659"/>
    </source>
</evidence>
<evidence type="ECO:0000313" key="13">
    <source>
        <dbReference type="EMBL" id="GFH47713.1"/>
    </source>
</evidence>
<dbReference type="NCBIfam" id="NF005301">
    <property type="entry name" value="PRK06830.1"/>
    <property type="match status" value="2"/>
</dbReference>
<dbReference type="InterPro" id="IPR035966">
    <property type="entry name" value="PKF_sf"/>
</dbReference>
<protein>
    <submittedName>
        <fullName evidence="13">6-phosphofructokinase 1</fullName>
    </submittedName>
</protein>
<evidence type="ECO:0000256" key="4">
    <source>
        <dbReference type="ARBA" id="ARBA00022723"/>
    </source>
</evidence>
<sequence length="1082" mass="117287">MLCCSSSATTDAVVSAPKDVPAVPPKEAEAQAIPSSEQPVEESLKEGTEDFLSTDSPAKKKVTIVEEEPSLSNEKPKPTKAMMRQTVRDVTVPLSKEEGTFLDDVKIDTINLLAVEHLGKRFESEAPKGMVNTMGGKEYMTPDKSMRMSTFVAEAALDIDWDGVVDQSEYNKLIGEKECVIGDIVRVPNGSTETRAYVRAGPRRDLHFNPKTVNAAIVTCGGLCPGLNNVVREITRSLISIYGIKGKVYGIQGGYAGFDNPDLPPIELTMEVVEDIHHKGGTVLSSSRGGFDIDKIMKFIQTKKIKQLYVIGGDGTHRGAFRVHEECMAKGINVAVAGIPKTIDNDIDYLDRTFGFQSAVEAAQKAIHSAKTEATCNLPNGIGIVKLMGRSAGYIAAYATLGSGDVDLCLIPEVPIQLEGKNGVLPHIFKRVEQKGYAVIVVAEGAGEEILGESAETDASGNKKLPAIGEFMKKATEEYFKKQGETATVKYIDPSYMVRSVPANAADSLYCMNLAQNAVHGTMAGFTGFSVGLANNKTVMLPIPELVATSPRHMNPVGRTWERVVALTRQPNPTKAELKELEAKSKVEVAHQYTVLDDIQVKGVFLSSIEHLSNKFESEAPEGFVNTMRGFDYDESIIESDSVRTSNDKPPSFMRLSTFVKDLFEDHSNDDESMDYNKHIVHSECVIHDVVVTPGKDIELRAFPRAGPREKLHFNPKTVNAAIVTCGGLCPGLNNVVRSVTHTLKYTYGIGGTVYGIRGGYRGFYDEKLPPVELTPALLENIHHKGGTVLASSRGGFDIDKIYNFILEKKVKMLFIIGGDGTHRGAFRIHEECMAKGLNVAVAGIPKTIDNDIDYLDRTFGFQSAVEAAQEAIRSAKTEATCNLPNGIGIVKLMGRSAGYIAAYATLGSGDVDLCLVPEVPIQLEGKNGVLPFLYNRVKKKGYAVIVVAEGAGEEILGESAETDASGNKKLPAIGEFMKKATETFFKGKGETATVKYIDPSYMVRSVPANAADSLYCMNLAQNAVHGTMAGYTGFSVGLTNNKLVMLPIPQLVATSPRHMRPFGRTWERVVASTGQPNNIES</sequence>
<keyword evidence="3" id="KW-0808">Transferase</keyword>